<evidence type="ECO:0000313" key="3">
    <source>
        <dbReference type="EMBL" id="SHK27567.1"/>
    </source>
</evidence>
<feature type="transmembrane region" description="Helical" evidence="1">
    <location>
        <begin position="197"/>
        <end position="216"/>
    </location>
</feature>
<name>A0A1M6R5G7_XYLRU</name>
<feature type="transmembrane region" description="Helical" evidence="1">
    <location>
        <begin position="77"/>
        <end position="99"/>
    </location>
</feature>
<sequence length="427" mass="46017">MNELLNCNVGCIFLTMGLPTLDPVMTSVLDYIHQHALFLGSWGGFAKSLGLILAMCVTSYECWMMMLGRRGIDVMKLFRIVGISLCIVSANAIADAVAAPGEQMGRVMKAQATRSHQRIDALEKHEAKLQSQYLDKLRAHNDSLDRKRRAEAKLSEDSHWWEEVAYAVKNMDNAVEQWAKEAAVIAETKTAETINMLIRYIGEIIYQVIYFGMLLGQAFMMNVLKIFCPVAFALSIVPPWASAWSQWISKYVSLSLWAPLIYMCSIYADMILKYTILQDTTAYTTLLGSASYTWGEIGGLGMQGIGSTCMYVVGLLVGAMLIKFVPELASWIVPGGASSSIGSAVSSMTTAGAAAVGGTVGGVVGGTIGVTRHTVGGAVKGGVTGYASSEGGGLSGAWNGAVSGGRRGFERGMDFNVGTHMRDKQYK</sequence>
<dbReference type="OrthoDB" id="1063147at2"/>
<gene>
    <name evidence="3" type="ORF">SAMN05216463_10187</name>
</gene>
<feature type="transmembrane region" description="Helical" evidence="1">
    <location>
        <begin position="36"/>
        <end position="57"/>
    </location>
</feature>
<keyword evidence="1" id="KW-0812">Transmembrane</keyword>
<keyword evidence="1" id="KW-1133">Transmembrane helix</keyword>
<feature type="transmembrane region" description="Helical" evidence="1">
    <location>
        <begin position="223"/>
        <end position="241"/>
    </location>
</feature>
<dbReference type="AlphaFoldDB" id="A0A1M6R5G7"/>
<dbReference type="Pfam" id="PF07863">
    <property type="entry name" value="CtnDOT_TraJ"/>
    <property type="match status" value="1"/>
</dbReference>
<accession>A0A1M6R5G7</accession>
<reference evidence="3 4" key="1">
    <citation type="submission" date="2016-11" db="EMBL/GenBank/DDBJ databases">
        <authorList>
            <person name="Jaros S."/>
            <person name="Januszkiewicz K."/>
            <person name="Wedrychowicz H."/>
        </authorList>
    </citation>
    <scope>NUCLEOTIDE SEQUENCE [LARGE SCALE GENOMIC DNA]</scope>
    <source>
        <strain evidence="3 4">KHT3</strain>
    </source>
</reference>
<feature type="domain" description="Conjugative transposon TraJ C-terminal" evidence="2">
    <location>
        <begin position="27"/>
        <end position="393"/>
    </location>
</feature>
<evidence type="ECO:0000256" key="1">
    <source>
        <dbReference type="SAM" id="Phobius"/>
    </source>
</evidence>
<evidence type="ECO:0000259" key="2">
    <source>
        <dbReference type="Pfam" id="PF07863"/>
    </source>
</evidence>
<keyword evidence="1" id="KW-0472">Membrane</keyword>
<dbReference type="RefSeq" id="WP_139261226.1">
    <property type="nucleotide sequence ID" value="NZ_FRBD01000001.1"/>
</dbReference>
<dbReference type="Proteomes" id="UP000184130">
    <property type="component" value="Unassembled WGS sequence"/>
</dbReference>
<organism evidence="3 4">
    <name type="scientific">Xylanibacter ruminicola</name>
    <name type="common">Prevotella ruminicola</name>
    <dbReference type="NCBI Taxonomy" id="839"/>
    <lineage>
        <taxon>Bacteria</taxon>
        <taxon>Pseudomonadati</taxon>
        <taxon>Bacteroidota</taxon>
        <taxon>Bacteroidia</taxon>
        <taxon>Bacteroidales</taxon>
        <taxon>Prevotellaceae</taxon>
        <taxon>Xylanibacter</taxon>
    </lineage>
</organism>
<feature type="transmembrane region" description="Helical" evidence="1">
    <location>
        <begin position="247"/>
        <end position="268"/>
    </location>
</feature>
<evidence type="ECO:0000313" key="4">
    <source>
        <dbReference type="Proteomes" id="UP000184130"/>
    </source>
</evidence>
<protein>
    <recommendedName>
        <fullName evidence="2">Conjugative transposon TraJ C-terminal domain-containing protein</fullName>
    </recommendedName>
</protein>
<dbReference type="InterPro" id="IPR012424">
    <property type="entry name" value="Conjugative_transposon_TraJ_C"/>
</dbReference>
<dbReference type="EMBL" id="FRBD01000001">
    <property type="protein sequence ID" value="SHK27567.1"/>
    <property type="molecule type" value="Genomic_DNA"/>
</dbReference>
<proteinExistence type="predicted"/>